<feature type="region of interest" description="Disordered" evidence="5">
    <location>
        <begin position="116"/>
        <end position="164"/>
    </location>
</feature>
<feature type="region of interest" description="Disordered" evidence="5">
    <location>
        <begin position="805"/>
        <end position="956"/>
    </location>
</feature>
<dbReference type="SUPFAM" id="SSF57903">
    <property type="entry name" value="FYVE/PHD zinc finger"/>
    <property type="match status" value="2"/>
</dbReference>
<name>A0A077W816_9FUNG</name>
<feature type="compositionally biased region" description="Polar residues" evidence="5">
    <location>
        <begin position="212"/>
        <end position="226"/>
    </location>
</feature>
<keyword evidence="3" id="KW-0862">Zinc</keyword>
<feature type="compositionally biased region" description="Low complexity" evidence="5">
    <location>
        <begin position="35"/>
        <end position="53"/>
    </location>
</feature>
<protein>
    <recommendedName>
        <fullName evidence="6">PHD-type domain-containing protein</fullName>
    </recommendedName>
</protein>
<dbReference type="GO" id="GO:0048189">
    <property type="term" value="C:Lid2 complex"/>
    <property type="evidence" value="ECO:0007669"/>
    <property type="project" value="TreeGrafter"/>
</dbReference>
<evidence type="ECO:0000256" key="3">
    <source>
        <dbReference type="ARBA" id="ARBA00022833"/>
    </source>
</evidence>
<evidence type="ECO:0000256" key="1">
    <source>
        <dbReference type="ARBA" id="ARBA00022723"/>
    </source>
</evidence>
<keyword evidence="1" id="KW-0479">Metal-binding</keyword>
<dbReference type="GO" id="GO:0008270">
    <property type="term" value="F:zinc ion binding"/>
    <property type="evidence" value="ECO:0007669"/>
    <property type="project" value="UniProtKB-KW"/>
</dbReference>
<feature type="region of interest" description="Disordered" evidence="5">
    <location>
        <begin position="198"/>
        <end position="241"/>
    </location>
</feature>
<dbReference type="PANTHER" id="PTHR47672:SF1">
    <property type="entry name" value="E3 UBIQUITIN-PROTEIN LIGASE SNT2"/>
    <property type="match status" value="1"/>
</dbReference>
<dbReference type="Pfam" id="PF13832">
    <property type="entry name" value="zf-HC5HC2H_2"/>
    <property type="match status" value="1"/>
</dbReference>
<feature type="compositionally biased region" description="Polar residues" evidence="5">
    <location>
        <begin position="866"/>
        <end position="882"/>
    </location>
</feature>
<dbReference type="InterPro" id="IPR029617">
    <property type="entry name" value="Snt2"/>
</dbReference>
<feature type="compositionally biased region" description="Polar residues" evidence="5">
    <location>
        <begin position="337"/>
        <end position="349"/>
    </location>
</feature>
<dbReference type="InterPro" id="IPR019786">
    <property type="entry name" value="Zinc_finger_PHD-type_CS"/>
</dbReference>
<dbReference type="EMBL" id="LK023313">
    <property type="protein sequence ID" value="CDS03537.1"/>
    <property type="molecule type" value="Genomic_DNA"/>
</dbReference>
<reference evidence="7" key="1">
    <citation type="journal article" date="2014" name="Genome Announc.">
        <title>De novo whole-genome sequence and genome annotation of Lichtheimia ramosa.</title>
        <authorList>
            <person name="Linde J."/>
            <person name="Schwartze V."/>
            <person name="Binder U."/>
            <person name="Lass-Florl C."/>
            <person name="Voigt K."/>
            <person name="Horn F."/>
        </authorList>
    </citation>
    <scope>NUCLEOTIDE SEQUENCE</scope>
    <source>
        <strain evidence="7">JMRC FSU:6197</strain>
    </source>
</reference>
<feature type="region of interest" description="Disordered" evidence="5">
    <location>
        <begin position="1067"/>
        <end position="1115"/>
    </location>
</feature>
<dbReference type="InterPro" id="IPR001965">
    <property type="entry name" value="Znf_PHD"/>
</dbReference>
<evidence type="ECO:0000256" key="5">
    <source>
        <dbReference type="SAM" id="MobiDB-lite"/>
    </source>
</evidence>
<keyword evidence="2 4" id="KW-0863">Zinc-finger</keyword>
<feature type="region of interest" description="Disordered" evidence="5">
    <location>
        <begin position="1"/>
        <end position="75"/>
    </location>
</feature>
<dbReference type="Pfam" id="PF13831">
    <property type="entry name" value="PHD_2"/>
    <property type="match status" value="1"/>
</dbReference>
<feature type="compositionally biased region" description="Basic residues" evidence="5">
    <location>
        <begin position="1087"/>
        <end position="1100"/>
    </location>
</feature>
<feature type="region of interest" description="Disordered" evidence="5">
    <location>
        <begin position="319"/>
        <end position="449"/>
    </location>
</feature>
<accession>A0A077W816</accession>
<feature type="compositionally biased region" description="Polar residues" evidence="5">
    <location>
        <begin position="55"/>
        <end position="64"/>
    </location>
</feature>
<dbReference type="InterPro" id="IPR019787">
    <property type="entry name" value="Znf_PHD-finger"/>
</dbReference>
<sequence length="1255" mass="139869">MSNNSPTLQQHTTDTPNTNDTNRHDQQRQRMPPIVVSNVSGSRSSSSSPLASSADPPQTVNKQAPTPPSTTSLSTLGQYLPISTSLPEGMQQVLPLHSPLWTDLLPLLALQQSVAPSPSQSARRHTASAPVTTSQPQEHAAQPESSSTTLNRQQSAKDISRQSATHKCISVTQAKGSNSNKGTFIRIPVRAIVKNASTTTNASNHDDDHRTATTNQSISATQASNNASTKKTSSKKKGATKKAFRVRQADKKHLTIAKKLARYGPSLKAYEAMKLVRCRYGLSAVKEVEDQHDNDHMNVDSQDNNADMEVDEIVNTNMEENDTASNSATDNVEDKGQGSNIETSTVTSTRESDDKEEPTTSNHHEEMDTTVTSTRESDDKEEPTTSTEQKEMDTTVTSTRESDDKEEPTTSTEQKEMDTTVTSTRESDDKEEPTTSTEHEEMDISATENRAPAKDMDIDMDIMDIETWSNQWKECDPEYCCICLKNTFDKHKKLVYCSNPLCEVVVHQGCYGIHKIPSPDEPWYCDRCEDSPNDLRVVCCALCPSTRGAFRRLKEPHCGIEWIHVACAVRFRDVNIGDNKMKNNITLPGYHSDIWEGHCVFCPDGLSSHYGGYCTCSHPTCDARAHTSCATQLYYTKLYRVPSFRCPRHRSLAVSSDMVLNPWEKWVDKRDDWLQRQESFGFVYYAWSTVMEPVYLHNQPSQSMIDESTKRFVQMISQHLVGFMKKELKTVDRARSYADRLKRRLCSTHVEASKLCKRVDKMQNRVHQVSFLRDKIRQYSLDIRGYMELILLQIDATRMKRKGLQNAAANHASSSATTPSRGRKRSLSVESYTTANDQPTSSPIPPPTTDVDKGKAIDNIGEPAQSVPSETSSHTQMDISQRPSKKRSKVSETAQPVESNTDKLKETKTAAMETETPPSPAAVTTTTIDQPTTTEISSATIETSSPSSSSSSAKNIETAKTIPAAVDAKETDAIADESAKSSVPQKEIIEEYIDKSKQETQTSIATTTVTINEQQQQPSSIEQPVPAGTEVSVPIVIDEQASDVENSFTSTVEQSLPPEATRITAEDVQTATEQPKDVSSKDNTQVKARRTQKKTKRQRKPREPGATKDVRPKQQSRWWAWVEDYTKGLRQKEETQGPLVCKDCGQHNIPEYVLARLSYNPDELKNPSPKPYGYTGTGSEWNPSVFIECMSCKDVYHCGCSAIPVKKYPSKSESFFCEDCLNGLEANNRYNSIGYGVENNMPEGPRRRARINYKE</sequence>
<feature type="compositionally biased region" description="Basic residues" evidence="5">
    <location>
        <begin position="232"/>
        <end position="241"/>
    </location>
</feature>
<dbReference type="InterPro" id="IPR011011">
    <property type="entry name" value="Znf_FYVE_PHD"/>
</dbReference>
<dbReference type="Gene3D" id="3.30.40.10">
    <property type="entry name" value="Zinc/RING finger domain, C3HC4 (zinc finger)"/>
    <property type="match status" value="2"/>
</dbReference>
<dbReference type="GO" id="GO:0004842">
    <property type="term" value="F:ubiquitin-protein transferase activity"/>
    <property type="evidence" value="ECO:0007669"/>
    <property type="project" value="TreeGrafter"/>
</dbReference>
<feature type="compositionally biased region" description="Basic and acidic residues" evidence="5">
    <location>
        <begin position="1101"/>
        <end position="1112"/>
    </location>
</feature>
<dbReference type="OrthoDB" id="2209589at2759"/>
<feature type="domain" description="PHD-type" evidence="6">
    <location>
        <begin position="477"/>
        <end position="531"/>
    </location>
</feature>
<feature type="compositionally biased region" description="Polar residues" evidence="5">
    <location>
        <begin position="319"/>
        <end position="330"/>
    </location>
</feature>
<proteinExistence type="predicted"/>
<dbReference type="InterPro" id="IPR013083">
    <property type="entry name" value="Znf_RING/FYVE/PHD"/>
</dbReference>
<evidence type="ECO:0000256" key="4">
    <source>
        <dbReference type="PROSITE-ProRule" id="PRU00146"/>
    </source>
</evidence>
<dbReference type="PROSITE" id="PS50016">
    <property type="entry name" value="ZF_PHD_2"/>
    <property type="match status" value="1"/>
</dbReference>
<dbReference type="PROSITE" id="PS01359">
    <property type="entry name" value="ZF_PHD_1"/>
    <property type="match status" value="1"/>
</dbReference>
<feature type="compositionally biased region" description="Low complexity" evidence="5">
    <location>
        <begin position="909"/>
        <end position="953"/>
    </location>
</feature>
<evidence type="ECO:0000259" key="6">
    <source>
        <dbReference type="PROSITE" id="PS50016"/>
    </source>
</evidence>
<dbReference type="AlphaFoldDB" id="A0A077W816"/>
<dbReference type="SMART" id="SM00249">
    <property type="entry name" value="PHD"/>
    <property type="match status" value="3"/>
</dbReference>
<dbReference type="GO" id="GO:0036205">
    <property type="term" value="P:histone catabolic process"/>
    <property type="evidence" value="ECO:0007669"/>
    <property type="project" value="TreeGrafter"/>
</dbReference>
<feature type="compositionally biased region" description="Polar residues" evidence="5">
    <location>
        <begin position="1"/>
        <end position="11"/>
    </location>
</feature>
<feature type="compositionally biased region" description="Polar residues" evidence="5">
    <location>
        <begin position="828"/>
        <end position="838"/>
    </location>
</feature>
<evidence type="ECO:0000313" key="7">
    <source>
        <dbReference type="EMBL" id="CDS03537.1"/>
    </source>
</evidence>
<feature type="compositionally biased region" description="Low complexity" evidence="5">
    <location>
        <begin position="806"/>
        <end position="816"/>
    </location>
</feature>
<feature type="compositionally biased region" description="Polar residues" evidence="5">
    <location>
        <begin position="129"/>
        <end position="164"/>
    </location>
</feature>
<gene>
    <name evidence="7" type="ORF">LRAMOSA00939</name>
</gene>
<organism evidence="7">
    <name type="scientific">Lichtheimia ramosa</name>
    <dbReference type="NCBI Taxonomy" id="688394"/>
    <lineage>
        <taxon>Eukaryota</taxon>
        <taxon>Fungi</taxon>
        <taxon>Fungi incertae sedis</taxon>
        <taxon>Mucoromycota</taxon>
        <taxon>Mucoromycotina</taxon>
        <taxon>Mucoromycetes</taxon>
        <taxon>Mucorales</taxon>
        <taxon>Lichtheimiaceae</taxon>
        <taxon>Lichtheimia</taxon>
    </lineage>
</organism>
<evidence type="ECO:0000256" key="2">
    <source>
        <dbReference type="ARBA" id="ARBA00022771"/>
    </source>
</evidence>
<dbReference type="PANTHER" id="PTHR47672">
    <property type="entry name" value="E3 UBIQUITIN-PROTEIN LIGASE SNT2"/>
    <property type="match status" value="1"/>
</dbReference>